<feature type="transmembrane region" description="Helical" evidence="1">
    <location>
        <begin position="116"/>
        <end position="137"/>
    </location>
</feature>
<sequence>MDLLSDGNRKEIAVVVVAFVSLALTIPTVAGAASTVWANGGLLRSLSGAIAGVGGVTLDFPVVVLGGLLAGWFALFLVDGTKRVQAALVLLVAVVALLPTLGDLGRVLGAIQRESVTFAAALVVGLLSGGVTSQIYGVKVPNQLSIRERLQWIQFPTASRAFFYTVSVLVLLAALQYVQYATSIVDTLVTLLAGGVAVFALSVFMTYEYQKSVVTITAENDRRAEPYVLGGLFAHAESEREGFPIEGNHLLRQAVTAADESALPDGFGAPVSFGFLAGDVTERTAKVTTEGFSTRDVNRNRLENRLRERNGGGARVKQLLRWVRHHLVLILPAVVRDAMAYQEGTVLNRLDHADTVLLLTRTPGKDDTPEEADLYGLLTELYGDDPSTDVVIATSEAREPADAFDEGISLTDGVFPSEVADRLGIDADGVGERYAIVPTNRFDGGDEGFDVLIETL</sequence>
<comment type="caution">
    <text evidence="2">The sequence shown here is derived from an EMBL/GenBank/DDBJ whole genome shotgun (WGS) entry which is preliminary data.</text>
</comment>
<dbReference type="Proteomes" id="UP001597111">
    <property type="component" value="Unassembled WGS sequence"/>
</dbReference>
<feature type="transmembrane region" description="Helical" evidence="1">
    <location>
        <begin position="49"/>
        <end position="78"/>
    </location>
</feature>
<gene>
    <name evidence="2" type="ORF">ACFR9S_01045</name>
</gene>
<organism evidence="2 3">
    <name type="scientific">Halolamina salina</name>
    <dbReference type="NCBI Taxonomy" id="1220023"/>
    <lineage>
        <taxon>Archaea</taxon>
        <taxon>Methanobacteriati</taxon>
        <taxon>Methanobacteriota</taxon>
        <taxon>Stenosarchaea group</taxon>
        <taxon>Halobacteria</taxon>
        <taxon>Halobacteriales</taxon>
        <taxon>Haloferacaceae</taxon>
    </lineage>
</organism>
<keyword evidence="1" id="KW-1133">Transmembrane helix</keyword>
<evidence type="ECO:0000256" key="1">
    <source>
        <dbReference type="SAM" id="Phobius"/>
    </source>
</evidence>
<evidence type="ECO:0000313" key="2">
    <source>
        <dbReference type="EMBL" id="MFD1524887.1"/>
    </source>
</evidence>
<keyword evidence="3" id="KW-1185">Reference proteome</keyword>
<keyword evidence="1" id="KW-0472">Membrane</keyword>
<dbReference type="AlphaFoldDB" id="A0ABD6B388"/>
<reference evidence="2 3" key="1">
    <citation type="journal article" date="2019" name="Int. J. Syst. Evol. Microbiol.">
        <title>The Global Catalogue of Microorganisms (GCM) 10K type strain sequencing project: providing services to taxonomists for standard genome sequencing and annotation.</title>
        <authorList>
            <consortium name="The Broad Institute Genomics Platform"/>
            <consortium name="The Broad Institute Genome Sequencing Center for Infectious Disease"/>
            <person name="Wu L."/>
            <person name="Ma J."/>
        </authorList>
    </citation>
    <scope>NUCLEOTIDE SEQUENCE [LARGE SCALE GENOMIC DNA]</scope>
    <source>
        <strain evidence="2 3">CGMCC 1.12285</strain>
    </source>
</reference>
<evidence type="ECO:0000313" key="3">
    <source>
        <dbReference type="Proteomes" id="UP001597111"/>
    </source>
</evidence>
<accession>A0ABD6B388</accession>
<name>A0ABD6B388_9EURY</name>
<feature type="transmembrane region" description="Helical" evidence="1">
    <location>
        <begin position="187"/>
        <end position="207"/>
    </location>
</feature>
<keyword evidence="1" id="KW-0812">Transmembrane</keyword>
<evidence type="ECO:0008006" key="4">
    <source>
        <dbReference type="Google" id="ProtNLM"/>
    </source>
</evidence>
<dbReference type="EMBL" id="JBHUDH010000008">
    <property type="protein sequence ID" value="MFD1524887.1"/>
    <property type="molecule type" value="Genomic_DNA"/>
</dbReference>
<feature type="transmembrane region" description="Helical" evidence="1">
    <location>
        <begin position="12"/>
        <end position="37"/>
    </location>
</feature>
<proteinExistence type="predicted"/>
<protein>
    <recommendedName>
        <fullName evidence="4">DUF389 domain-containing protein</fullName>
    </recommendedName>
</protein>
<dbReference type="RefSeq" id="WP_379730978.1">
    <property type="nucleotide sequence ID" value="NZ_JBHSWZ010000040.1"/>
</dbReference>
<feature type="transmembrane region" description="Helical" evidence="1">
    <location>
        <begin position="84"/>
        <end position="104"/>
    </location>
</feature>
<feature type="transmembrane region" description="Helical" evidence="1">
    <location>
        <begin position="157"/>
        <end position="175"/>
    </location>
</feature>